<dbReference type="Pfam" id="PF00588">
    <property type="entry name" value="SpoU_methylase"/>
    <property type="match status" value="1"/>
</dbReference>
<comment type="caution">
    <text evidence="4">The sequence shown here is derived from an EMBL/GenBank/DDBJ whole genome shotgun (WGS) entry which is preliminary data.</text>
</comment>
<dbReference type="PANTHER" id="PTHR46429:SF1">
    <property type="entry name" value="23S RRNA (GUANOSINE-2'-O-)-METHYLTRANSFERASE RLMB"/>
    <property type="match status" value="1"/>
</dbReference>
<dbReference type="GO" id="GO:0005829">
    <property type="term" value="C:cytosol"/>
    <property type="evidence" value="ECO:0007669"/>
    <property type="project" value="TreeGrafter"/>
</dbReference>
<reference evidence="4" key="1">
    <citation type="submission" date="2019-08" db="EMBL/GenBank/DDBJ databases">
        <authorList>
            <person name="Kucharzyk K."/>
            <person name="Murdoch R.W."/>
            <person name="Higgins S."/>
            <person name="Loffler F."/>
        </authorList>
    </citation>
    <scope>NUCLEOTIDE SEQUENCE</scope>
</reference>
<organism evidence="4">
    <name type="scientific">bioreactor metagenome</name>
    <dbReference type="NCBI Taxonomy" id="1076179"/>
    <lineage>
        <taxon>unclassified sequences</taxon>
        <taxon>metagenomes</taxon>
        <taxon>ecological metagenomes</taxon>
    </lineage>
</organism>
<name>A0A645G1M6_9ZZZZ</name>
<dbReference type="Gene3D" id="3.40.1280.10">
    <property type="match status" value="1"/>
</dbReference>
<proteinExistence type="predicted"/>
<dbReference type="GO" id="GO:0032259">
    <property type="term" value="P:methylation"/>
    <property type="evidence" value="ECO:0007669"/>
    <property type="project" value="UniProtKB-KW"/>
</dbReference>
<dbReference type="InterPro" id="IPR001537">
    <property type="entry name" value="SpoU_MeTrfase"/>
</dbReference>
<dbReference type="NCBIfam" id="TIGR00186">
    <property type="entry name" value="rRNA_methyl_3"/>
    <property type="match status" value="1"/>
</dbReference>
<evidence type="ECO:0000259" key="3">
    <source>
        <dbReference type="Pfam" id="PF00588"/>
    </source>
</evidence>
<feature type="domain" description="tRNA/rRNA methyltransferase SpoU type" evidence="3">
    <location>
        <begin position="2"/>
        <end position="129"/>
    </location>
</feature>
<dbReference type="AlphaFoldDB" id="A0A645G1M6"/>
<keyword evidence="2 4" id="KW-0808">Transferase</keyword>
<keyword evidence="1 4" id="KW-0489">Methyltransferase</keyword>
<dbReference type="PANTHER" id="PTHR46429">
    <property type="entry name" value="23S RRNA (GUANOSINE-2'-O-)-METHYLTRANSFERASE RLMB"/>
    <property type="match status" value="1"/>
</dbReference>
<evidence type="ECO:0000313" key="4">
    <source>
        <dbReference type="EMBL" id="MPN20721.1"/>
    </source>
</evidence>
<dbReference type="CDD" id="cd18103">
    <property type="entry name" value="SpoU-like_RlmB"/>
    <property type="match status" value="1"/>
</dbReference>
<dbReference type="InterPro" id="IPR029026">
    <property type="entry name" value="tRNA_m1G_MTases_N"/>
</dbReference>
<sequence>MNLGAIIRSAACVGAHGVIVQQHRAVGLTPSAVRASAGAVEHVKVARVTNINQTIRELKSQGIWVYAADVKGEDYRKVNFSGACALVIGSEGEGISQLTLDLCDQAVSIPMSGVIDSLNASVAAGILLYGIFSGRAS</sequence>
<dbReference type="EMBL" id="VSSQ01068549">
    <property type="protein sequence ID" value="MPN20721.1"/>
    <property type="molecule type" value="Genomic_DNA"/>
</dbReference>
<accession>A0A645G1M6</accession>
<protein>
    <submittedName>
        <fullName evidence="4">Putative TrmH family tRNA/rRNA methyltransferase</fullName>
        <ecNumber evidence="4">2.1.1.-</ecNumber>
    </submittedName>
</protein>
<evidence type="ECO:0000256" key="2">
    <source>
        <dbReference type="ARBA" id="ARBA00022679"/>
    </source>
</evidence>
<dbReference type="GO" id="GO:0003723">
    <property type="term" value="F:RNA binding"/>
    <property type="evidence" value="ECO:0007669"/>
    <property type="project" value="InterPro"/>
</dbReference>
<dbReference type="EC" id="2.1.1.-" evidence="4"/>
<dbReference type="InterPro" id="IPR004441">
    <property type="entry name" value="rRNA_MeTrfase_TrmH"/>
</dbReference>
<dbReference type="InterPro" id="IPR029028">
    <property type="entry name" value="Alpha/beta_knot_MTases"/>
</dbReference>
<dbReference type="GO" id="GO:0008173">
    <property type="term" value="F:RNA methyltransferase activity"/>
    <property type="evidence" value="ECO:0007669"/>
    <property type="project" value="InterPro"/>
</dbReference>
<evidence type="ECO:0000256" key="1">
    <source>
        <dbReference type="ARBA" id="ARBA00022603"/>
    </source>
</evidence>
<dbReference type="SUPFAM" id="SSF75217">
    <property type="entry name" value="alpha/beta knot"/>
    <property type="match status" value="1"/>
</dbReference>
<dbReference type="GO" id="GO:0006396">
    <property type="term" value="P:RNA processing"/>
    <property type="evidence" value="ECO:0007669"/>
    <property type="project" value="InterPro"/>
</dbReference>
<gene>
    <name evidence="4" type="ORF">SDC9_168100</name>
</gene>